<evidence type="ECO:0000256" key="12">
    <source>
        <dbReference type="ARBA" id="ARBA00022989"/>
    </source>
</evidence>
<keyword evidence="4" id="KW-0597">Phosphoprotein</keyword>
<dbReference type="GO" id="GO:0005524">
    <property type="term" value="F:ATP binding"/>
    <property type="evidence" value="ECO:0007669"/>
    <property type="project" value="UniProtKB-UniRule"/>
</dbReference>
<reference evidence="23" key="1">
    <citation type="journal article" date="2023" name="Nat. Commun.">
        <title>Diploid and tetraploid genomes of Acorus and the evolution of monocots.</title>
        <authorList>
            <person name="Ma L."/>
            <person name="Liu K.W."/>
            <person name="Li Z."/>
            <person name="Hsiao Y.Y."/>
            <person name="Qi Y."/>
            <person name="Fu T."/>
            <person name="Tang G.D."/>
            <person name="Zhang D."/>
            <person name="Sun W.H."/>
            <person name="Liu D.K."/>
            <person name="Li Y."/>
            <person name="Chen G.Z."/>
            <person name="Liu X.D."/>
            <person name="Liao X.Y."/>
            <person name="Jiang Y.T."/>
            <person name="Yu X."/>
            <person name="Hao Y."/>
            <person name="Huang J."/>
            <person name="Zhao X.W."/>
            <person name="Ke S."/>
            <person name="Chen Y.Y."/>
            <person name="Wu W.L."/>
            <person name="Hsu J.L."/>
            <person name="Lin Y.F."/>
            <person name="Huang M.D."/>
            <person name="Li C.Y."/>
            <person name="Huang L."/>
            <person name="Wang Z.W."/>
            <person name="Zhao X."/>
            <person name="Zhong W.Y."/>
            <person name="Peng D.H."/>
            <person name="Ahmad S."/>
            <person name="Lan S."/>
            <person name="Zhang J.S."/>
            <person name="Tsai W.C."/>
            <person name="Van de Peer Y."/>
            <person name="Liu Z.J."/>
        </authorList>
    </citation>
    <scope>NUCLEOTIDE SEQUENCE</scope>
    <source>
        <strain evidence="23">CP</strain>
    </source>
</reference>
<dbReference type="EMBL" id="JAUJYO010000004">
    <property type="protein sequence ID" value="KAK1318571.1"/>
    <property type="molecule type" value="Genomic_DNA"/>
</dbReference>
<gene>
    <name evidence="23" type="primary">WAK2</name>
    <name evidence="23" type="ORF">QJS10_CPB04g00343</name>
</gene>
<comment type="caution">
    <text evidence="17">Lacks conserved residue(s) required for the propagation of feature annotation.</text>
</comment>
<proteinExistence type="predicted"/>
<dbReference type="PROSITE" id="PS50026">
    <property type="entry name" value="EGF_3"/>
    <property type="match status" value="2"/>
</dbReference>
<comment type="caution">
    <text evidence="23">The sequence shown here is derived from an EMBL/GenBank/DDBJ whole genome shotgun (WGS) entry which is preliminary data.</text>
</comment>
<keyword evidence="7" id="KW-0732">Signal</keyword>
<dbReference type="Proteomes" id="UP001180020">
    <property type="component" value="Unassembled WGS sequence"/>
</dbReference>
<dbReference type="InterPro" id="IPR011009">
    <property type="entry name" value="Kinase-like_dom_sf"/>
</dbReference>
<dbReference type="PROSITE" id="PS01186">
    <property type="entry name" value="EGF_2"/>
    <property type="match status" value="1"/>
</dbReference>
<dbReference type="InterPro" id="IPR000152">
    <property type="entry name" value="EGF-type_Asp/Asn_hydroxyl_site"/>
</dbReference>
<evidence type="ECO:0000256" key="5">
    <source>
        <dbReference type="ARBA" id="ARBA00022679"/>
    </source>
</evidence>
<dbReference type="PROSITE" id="PS00108">
    <property type="entry name" value="PROTEIN_KINASE_ST"/>
    <property type="match status" value="1"/>
</dbReference>
<reference evidence="23" key="2">
    <citation type="submission" date="2023-06" db="EMBL/GenBank/DDBJ databases">
        <authorList>
            <person name="Ma L."/>
            <person name="Liu K.-W."/>
            <person name="Li Z."/>
            <person name="Hsiao Y.-Y."/>
            <person name="Qi Y."/>
            <person name="Fu T."/>
            <person name="Tang G."/>
            <person name="Zhang D."/>
            <person name="Sun W.-H."/>
            <person name="Liu D.-K."/>
            <person name="Li Y."/>
            <person name="Chen G.-Z."/>
            <person name="Liu X.-D."/>
            <person name="Liao X.-Y."/>
            <person name="Jiang Y.-T."/>
            <person name="Yu X."/>
            <person name="Hao Y."/>
            <person name="Huang J."/>
            <person name="Zhao X.-W."/>
            <person name="Ke S."/>
            <person name="Chen Y.-Y."/>
            <person name="Wu W.-L."/>
            <person name="Hsu J.-L."/>
            <person name="Lin Y.-F."/>
            <person name="Huang M.-D."/>
            <person name="Li C.-Y."/>
            <person name="Huang L."/>
            <person name="Wang Z.-W."/>
            <person name="Zhao X."/>
            <person name="Zhong W.-Y."/>
            <person name="Peng D.-H."/>
            <person name="Ahmad S."/>
            <person name="Lan S."/>
            <person name="Zhang J.-S."/>
            <person name="Tsai W.-C."/>
            <person name="Van De Peer Y."/>
            <person name="Liu Z.-J."/>
        </authorList>
    </citation>
    <scope>NUCLEOTIDE SEQUENCE</scope>
    <source>
        <strain evidence="23">CP</strain>
        <tissue evidence="23">Leaves</tissue>
    </source>
</reference>
<feature type="compositionally biased region" description="Polar residues" evidence="19">
    <location>
        <begin position="698"/>
        <end position="709"/>
    </location>
</feature>
<evidence type="ECO:0000256" key="16">
    <source>
        <dbReference type="ARBA" id="ARBA00058961"/>
    </source>
</evidence>
<dbReference type="SMART" id="SM00220">
    <property type="entry name" value="S_TKc"/>
    <property type="match status" value="1"/>
</dbReference>
<dbReference type="InterPro" id="IPR013695">
    <property type="entry name" value="WAK"/>
</dbReference>
<evidence type="ECO:0000256" key="17">
    <source>
        <dbReference type="PROSITE-ProRule" id="PRU00076"/>
    </source>
</evidence>
<feature type="transmembrane region" description="Helical" evidence="20">
    <location>
        <begin position="316"/>
        <end position="343"/>
    </location>
</feature>
<keyword evidence="23" id="KW-0675">Receptor</keyword>
<dbReference type="FunFam" id="2.10.25.10:FF:000038">
    <property type="entry name" value="Fibrillin 2"/>
    <property type="match status" value="1"/>
</dbReference>
<sequence>MASQAKPGCPEKCGNLSIPYPFGIQVGCNREGFLLYCNSNGVVNTYNSDVARVTEISLLTGKIAINSYLNVDCYNSSGSLDVYISPDYTTISSESPYTISNTQNKLIALGCDTSAVFQDGNGHFGTGCISTCDNSSLVKNGTCDGIGCCQASIPKGMKEIYIRLGSFNNHTKVQSFNPCSYAFLADKDSFSFGGLSDLTREYQRKYGQSFSRIAFDWAIGNQTCEEANKNATDYACVKNSFCYDSPDGPGYRCNCSAGYQGNPYLECSDIDECASTDKKAYPCQGICINTPGSYRCECPKGKHSDDPKLFQCKTSLSIVIVVSIAISISLGIILLLGCCILLYKGWKVRSQKMLKRKYFLQNRGLLLQHLLSSKEDSTNQTNIFTLKELEKATNNFDETRVLGRGGHGTVYKGLLSDQRIVAIKKSKITSSGEIDQFINEVVTLSRINHRNVVKLYGCCLESEVPLLVYEFISNGMLSNHIHSEDHHLSWEDRLRIATESAGALSYLHFAASITIFHRDVKSSNILLDDHYTAKVADFGTSRFVPLNDTHVSTAVQGTFGYLDPEYFLTGRLTDKSDVYSFGVILVELLTGKKPLSMHEDKNLLTHFILLLKENRLTQIIEDRVVKEGTQEQIQLVAELAGACMRMKGEERPTMKEVEAELEGLRRPKNQHRWVVHDPEETESLLKDVFAVQARDNSDTSAQSSLQRQFMESVGFPR</sequence>
<comment type="function">
    <text evidence="16">Serine/threonine-protein kinase that may function as a signaling receptor of extracellular matrix component. Binding to pectin may have significance in the control of cell expansion, morphogenesis and development.</text>
</comment>
<keyword evidence="13 20" id="KW-0472">Membrane</keyword>
<dbReference type="GO" id="GO:0004674">
    <property type="term" value="F:protein serine/threonine kinase activity"/>
    <property type="evidence" value="ECO:0007669"/>
    <property type="project" value="UniProtKB-KW"/>
</dbReference>
<comment type="subcellular location">
    <subcellularLocation>
        <location evidence="1">Membrane</location>
        <topology evidence="1">Single-pass type I membrane protein</topology>
    </subcellularLocation>
</comment>
<dbReference type="Pfam" id="PF13947">
    <property type="entry name" value="GUB_WAK_bind"/>
    <property type="match status" value="1"/>
</dbReference>
<feature type="domain" description="Protein kinase" evidence="21">
    <location>
        <begin position="396"/>
        <end position="674"/>
    </location>
</feature>
<protein>
    <submittedName>
        <fullName evidence="23">Wall-associated receptor kinase 2</fullName>
    </submittedName>
</protein>
<dbReference type="InterPro" id="IPR001881">
    <property type="entry name" value="EGF-like_Ca-bd_dom"/>
</dbReference>
<dbReference type="Pfam" id="PF07714">
    <property type="entry name" value="PK_Tyr_Ser-Thr"/>
    <property type="match status" value="1"/>
</dbReference>
<dbReference type="GO" id="GO:0007166">
    <property type="term" value="P:cell surface receptor signaling pathway"/>
    <property type="evidence" value="ECO:0007669"/>
    <property type="project" value="InterPro"/>
</dbReference>
<dbReference type="FunFam" id="1.10.510.10:FF:000084">
    <property type="entry name" value="Wall-associated receptor kinase 2"/>
    <property type="match status" value="1"/>
</dbReference>
<keyword evidence="5" id="KW-0808">Transferase</keyword>
<evidence type="ECO:0000256" key="14">
    <source>
        <dbReference type="ARBA" id="ARBA00023157"/>
    </source>
</evidence>
<dbReference type="PANTHER" id="PTHR27005">
    <property type="entry name" value="WALL-ASSOCIATED RECEPTOR KINASE-LIKE 21"/>
    <property type="match status" value="1"/>
</dbReference>
<dbReference type="Pfam" id="PF07645">
    <property type="entry name" value="EGF_CA"/>
    <property type="match status" value="1"/>
</dbReference>
<evidence type="ECO:0000256" key="1">
    <source>
        <dbReference type="ARBA" id="ARBA00004479"/>
    </source>
</evidence>
<dbReference type="CDD" id="cd14066">
    <property type="entry name" value="STKc_IRAK"/>
    <property type="match status" value="1"/>
</dbReference>
<feature type="binding site" evidence="18">
    <location>
        <position position="425"/>
    </location>
    <ligand>
        <name>ATP</name>
        <dbReference type="ChEBI" id="CHEBI:30616"/>
    </ligand>
</feature>
<dbReference type="InterPro" id="IPR018097">
    <property type="entry name" value="EGF_Ca-bd_CS"/>
</dbReference>
<dbReference type="SMART" id="SM00179">
    <property type="entry name" value="EGF_CA"/>
    <property type="match status" value="1"/>
</dbReference>
<dbReference type="InterPro" id="IPR017441">
    <property type="entry name" value="Protein_kinase_ATP_BS"/>
</dbReference>
<dbReference type="InterPro" id="IPR049883">
    <property type="entry name" value="NOTCH1_EGF-like"/>
</dbReference>
<dbReference type="SMART" id="SM00181">
    <property type="entry name" value="EGF"/>
    <property type="match status" value="2"/>
</dbReference>
<feature type="region of interest" description="Disordered" evidence="19">
    <location>
        <begin position="697"/>
        <end position="717"/>
    </location>
</feature>
<keyword evidence="12 20" id="KW-1133">Transmembrane helix</keyword>
<dbReference type="PROSITE" id="PS00010">
    <property type="entry name" value="ASX_HYDROXYL"/>
    <property type="match status" value="1"/>
</dbReference>
<keyword evidence="8" id="KW-0677">Repeat</keyword>
<feature type="domain" description="EGF-like" evidence="22">
    <location>
        <begin position="269"/>
        <end position="308"/>
    </location>
</feature>
<dbReference type="PANTHER" id="PTHR27005:SF283">
    <property type="entry name" value="OS02G0633066 PROTEIN"/>
    <property type="match status" value="1"/>
</dbReference>
<dbReference type="InterPro" id="IPR000742">
    <property type="entry name" value="EGF"/>
</dbReference>
<evidence type="ECO:0000256" key="3">
    <source>
        <dbReference type="ARBA" id="ARBA00022536"/>
    </source>
</evidence>
<dbReference type="Gene3D" id="3.30.200.20">
    <property type="entry name" value="Phosphorylase Kinase, domain 1"/>
    <property type="match status" value="1"/>
</dbReference>
<dbReference type="Pfam" id="PF08488">
    <property type="entry name" value="WAK"/>
    <property type="match status" value="1"/>
</dbReference>
<dbReference type="InterPro" id="IPR008271">
    <property type="entry name" value="Ser/Thr_kinase_AS"/>
</dbReference>
<dbReference type="Gene3D" id="2.10.25.10">
    <property type="entry name" value="Laminin"/>
    <property type="match status" value="1"/>
</dbReference>
<dbReference type="GO" id="GO:0030247">
    <property type="term" value="F:polysaccharide binding"/>
    <property type="evidence" value="ECO:0007669"/>
    <property type="project" value="InterPro"/>
</dbReference>
<evidence type="ECO:0000259" key="22">
    <source>
        <dbReference type="PROSITE" id="PS50026"/>
    </source>
</evidence>
<dbReference type="SUPFAM" id="SSF57196">
    <property type="entry name" value="EGF/Laminin"/>
    <property type="match status" value="1"/>
</dbReference>
<evidence type="ECO:0000256" key="9">
    <source>
        <dbReference type="ARBA" id="ARBA00022741"/>
    </source>
</evidence>
<dbReference type="GO" id="GO:0005509">
    <property type="term" value="F:calcium ion binding"/>
    <property type="evidence" value="ECO:0007669"/>
    <property type="project" value="InterPro"/>
</dbReference>
<dbReference type="PROSITE" id="PS50011">
    <property type="entry name" value="PROTEIN_KINASE_DOM"/>
    <property type="match status" value="1"/>
</dbReference>
<feature type="domain" description="EGF-like" evidence="22">
    <location>
        <begin position="228"/>
        <end position="268"/>
    </location>
</feature>
<dbReference type="PROSITE" id="PS01187">
    <property type="entry name" value="EGF_CA"/>
    <property type="match status" value="1"/>
</dbReference>
<evidence type="ECO:0000259" key="21">
    <source>
        <dbReference type="PROSITE" id="PS50011"/>
    </source>
</evidence>
<keyword evidence="24" id="KW-1185">Reference proteome</keyword>
<name>A0AAV9EZD1_ACOCL</name>
<dbReference type="InterPro" id="IPR045274">
    <property type="entry name" value="WAK-like"/>
</dbReference>
<evidence type="ECO:0000256" key="6">
    <source>
        <dbReference type="ARBA" id="ARBA00022692"/>
    </source>
</evidence>
<keyword evidence="11 18" id="KW-0067">ATP-binding</keyword>
<accession>A0AAV9EZD1</accession>
<evidence type="ECO:0000256" key="19">
    <source>
        <dbReference type="SAM" id="MobiDB-lite"/>
    </source>
</evidence>
<dbReference type="SUPFAM" id="SSF56112">
    <property type="entry name" value="Protein kinase-like (PK-like)"/>
    <property type="match status" value="1"/>
</dbReference>
<evidence type="ECO:0000313" key="24">
    <source>
        <dbReference type="Proteomes" id="UP001180020"/>
    </source>
</evidence>
<evidence type="ECO:0000256" key="4">
    <source>
        <dbReference type="ARBA" id="ARBA00022553"/>
    </source>
</evidence>
<keyword evidence="15" id="KW-0325">Glycoprotein</keyword>
<organism evidence="23 24">
    <name type="scientific">Acorus calamus</name>
    <name type="common">Sweet flag</name>
    <dbReference type="NCBI Taxonomy" id="4465"/>
    <lineage>
        <taxon>Eukaryota</taxon>
        <taxon>Viridiplantae</taxon>
        <taxon>Streptophyta</taxon>
        <taxon>Embryophyta</taxon>
        <taxon>Tracheophyta</taxon>
        <taxon>Spermatophyta</taxon>
        <taxon>Magnoliopsida</taxon>
        <taxon>Liliopsida</taxon>
        <taxon>Acoraceae</taxon>
        <taxon>Acorus</taxon>
    </lineage>
</organism>
<dbReference type="Gene3D" id="1.10.510.10">
    <property type="entry name" value="Transferase(Phosphotransferase) domain 1"/>
    <property type="match status" value="1"/>
</dbReference>
<evidence type="ECO:0000256" key="8">
    <source>
        <dbReference type="ARBA" id="ARBA00022737"/>
    </source>
</evidence>
<dbReference type="GO" id="GO:0005886">
    <property type="term" value="C:plasma membrane"/>
    <property type="evidence" value="ECO:0007669"/>
    <property type="project" value="TreeGrafter"/>
</dbReference>
<keyword evidence="14 17" id="KW-1015">Disulfide bond</keyword>
<feature type="disulfide bond" evidence="17">
    <location>
        <begin position="236"/>
        <end position="253"/>
    </location>
</feature>
<evidence type="ECO:0000256" key="2">
    <source>
        <dbReference type="ARBA" id="ARBA00022527"/>
    </source>
</evidence>
<evidence type="ECO:0000256" key="13">
    <source>
        <dbReference type="ARBA" id="ARBA00023136"/>
    </source>
</evidence>
<keyword evidence="9 18" id="KW-0547">Nucleotide-binding</keyword>
<dbReference type="InterPro" id="IPR000719">
    <property type="entry name" value="Prot_kinase_dom"/>
</dbReference>
<evidence type="ECO:0000256" key="15">
    <source>
        <dbReference type="ARBA" id="ARBA00023180"/>
    </source>
</evidence>
<evidence type="ECO:0000256" key="10">
    <source>
        <dbReference type="ARBA" id="ARBA00022777"/>
    </source>
</evidence>
<evidence type="ECO:0000256" key="18">
    <source>
        <dbReference type="PROSITE-ProRule" id="PRU10141"/>
    </source>
</evidence>
<dbReference type="InterPro" id="IPR001245">
    <property type="entry name" value="Ser-Thr/Tyr_kinase_cat_dom"/>
</dbReference>
<evidence type="ECO:0000313" key="23">
    <source>
        <dbReference type="EMBL" id="KAK1318571.1"/>
    </source>
</evidence>
<dbReference type="InterPro" id="IPR025287">
    <property type="entry name" value="WAK_GUB"/>
</dbReference>
<dbReference type="PROSITE" id="PS00107">
    <property type="entry name" value="PROTEIN_KINASE_ATP"/>
    <property type="match status" value="1"/>
</dbReference>
<dbReference type="CDD" id="cd00054">
    <property type="entry name" value="EGF_CA"/>
    <property type="match status" value="1"/>
</dbReference>
<evidence type="ECO:0000256" key="7">
    <source>
        <dbReference type="ARBA" id="ARBA00022729"/>
    </source>
</evidence>
<keyword evidence="2" id="KW-0723">Serine/threonine-protein kinase</keyword>
<keyword evidence="3 17" id="KW-0245">EGF-like domain</keyword>
<dbReference type="AlphaFoldDB" id="A0AAV9EZD1"/>
<keyword evidence="6 20" id="KW-0812">Transmembrane</keyword>
<keyword evidence="10 23" id="KW-0418">Kinase</keyword>
<evidence type="ECO:0000256" key="20">
    <source>
        <dbReference type="SAM" id="Phobius"/>
    </source>
</evidence>
<dbReference type="FunFam" id="3.30.200.20:FF:000043">
    <property type="entry name" value="Wall-associated receptor kinase 2"/>
    <property type="match status" value="1"/>
</dbReference>
<evidence type="ECO:0000256" key="11">
    <source>
        <dbReference type="ARBA" id="ARBA00022840"/>
    </source>
</evidence>